<reference evidence="1" key="1">
    <citation type="submission" date="2019-05" db="EMBL/GenBank/DDBJ databases">
        <title>Isolation, diversity and antifungal activity of Actinobacteria from wheat.</title>
        <authorList>
            <person name="Yu B."/>
        </authorList>
    </citation>
    <scope>NUCLEOTIDE SEQUENCE [LARGE SCALE GENOMIC DNA]</scope>
    <source>
        <strain evidence="1">NEAU-HEGS1-5</strain>
    </source>
</reference>
<name>A0A5R8YJ89_9ACTN</name>
<organism evidence="1 2">
    <name type="scientific">Microbispora triticiradicis</name>
    <dbReference type="NCBI Taxonomy" id="2200763"/>
    <lineage>
        <taxon>Bacteria</taxon>
        <taxon>Bacillati</taxon>
        <taxon>Actinomycetota</taxon>
        <taxon>Actinomycetes</taxon>
        <taxon>Streptosporangiales</taxon>
        <taxon>Streptosporangiaceae</taxon>
        <taxon>Microbispora</taxon>
    </lineage>
</organism>
<dbReference type="EMBL" id="VANP01000017">
    <property type="protein sequence ID" value="TLP52867.1"/>
    <property type="molecule type" value="Genomic_DNA"/>
</dbReference>
<sequence length="66" mass="7714">MMFALVKRMACALGRGFVRLGRYWAAQFGVPGAVLWSPEPDPVREMDEAEHWDWSIPYLWYEASQH</sequence>
<accession>A0A5R8YJ89</accession>
<comment type="caution">
    <text evidence="1">The sequence shown here is derived from an EMBL/GenBank/DDBJ whole genome shotgun (WGS) entry which is preliminary data.</text>
</comment>
<gene>
    <name evidence="1" type="ORF">FED44_31225</name>
</gene>
<dbReference type="OrthoDB" id="3539614at2"/>
<dbReference type="Proteomes" id="UP000309033">
    <property type="component" value="Unassembled WGS sequence"/>
</dbReference>
<proteinExistence type="predicted"/>
<protein>
    <submittedName>
        <fullName evidence="1">Uncharacterized protein</fullName>
    </submittedName>
</protein>
<dbReference type="AlphaFoldDB" id="A0A5R8YJ89"/>
<evidence type="ECO:0000313" key="2">
    <source>
        <dbReference type="Proteomes" id="UP000309033"/>
    </source>
</evidence>
<evidence type="ECO:0000313" key="1">
    <source>
        <dbReference type="EMBL" id="TLP52867.1"/>
    </source>
</evidence>
<keyword evidence="2" id="KW-1185">Reference proteome</keyword>